<name>A0A9X1UL83_9BURK</name>
<evidence type="ECO:0000313" key="2">
    <source>
        <dbReference type="Proteomes" id="UP001139308"/>
    </source>
</evidence>
<keyword evidence="2" id="KW-1185">Reference proteome</keyword>
<evidence type="ECO:0000313" key="1">
    <source>
        <dbReference type="EMBL" id="MCG5077443.1"/>
    </source>
</evidence>
<gene>
    <name evidence="1" type="ORF">L5014_29550</name>
</gene>
<comment type="caution">
    <text evidence="1">The sequence shown here is derived from an EMBL/GenBank/DDBJ whole genome shotgun (WGS) entry which is preliminary data.</text>
</comment>
<dbReference type="Proteomes" id="UP001139308">
    <property type="component" value="Unassembled WGS sequence"/>
</dbReference>
<accession>A0A9X1UL83</accession>
<dbReference type="AlphaFoldDB" id="A0A9X1UL83"/>
<protein>
    <submittedName>
        <fullName evidence="1">Uncharacterized protein</fullName>
    </submittedName>
</protein>
<dbReference type="EMBL" id="JAKLJA010000036">
    <property type="protein sequence ID" value="MCG5077443.1"/>
    <property type="molecule type" value="Genomic_DNA"/>
</dbReference>
<proteinExistence type="predicted"/>
<reference evidence="1" key="1">
    <citation type="submission" date="2022-01" db="EMBL/GenBank/DDBJ databases">
        <title>Genome sequence and assembly of Parabukholderia sp. RG36.</title>
        <authorList>
            <person name="Chhetri G."/>
        </authorList>
    </citation>
    <scope>NUCLEOTIDE SEQUENCE</scope>
    <source>
        <strain evidence="1">RG36</strain>
    </source>
</reference>
<organism evidence="1 2">
    <name type="scientific">Paraburkholderia tagetis</name>
    <dbReference type="NCBI Taxonomy" id="2913261"/>
    <lineage>
        <taxon>Bacteria</taxon>
        <taxon>Pseudomonadati</taxon>
        <taxon>Pseudomonadota</taxon>
        <taxon>Betaproteobacteria</taxon>
        <taxon>Burkholderiales</taxon>
        <taxon>Burkholderiaceae</taxon>
        <taxon>Paraburkholderia</taxon>
    </lineage>
</organism>
<sequence>MIFQIDIDDEQSVHAAVQRFDEPRDDCVTSRMRQVHKARIAVCEVHHEAVPKLHAVAFWGDVRPALEVRERDAGNLREPSNLLEEGEPLRWRHLLAESAKHHVPHRPR</sequence>